<organism evidence="1 2">
    <name type="scientific">Oryza sativa subsp. japonica</name>
    <name type="common">Rice</name>
    <dbReference type="NCBI Taxonomy" id="39947"/>
    <lineage>
        <taxon>Eukaryota</taxon>
        <taxon>Viridiplantae</taxon>
        <taxon>Streptophyta</taxon>
        <taxon>Embryophyta</taxon>
        <taxon>Tracheophyta</taxon>
        <taxon>Spermatophyta</taxon>
        <taxon>Magnoliopsida</taxon>
        <taxon>Liliopsida</taxon>
        <taxon>Poales</taxon>
        <taxon>Poaceae</taxon>
        <taxon>BOP clade</taxon>
        <taxon>Oryzoideae</taxon>
        <taxon>Oryzeae</taxon>
        <taxon>Oryzinae</taxon>
        <taxon>Oryza</taxon>
        <taxon>Oryza sativa</taxon>
    </lineage>
</organism>
<reference evidence="2" key="1">
    <citation type="journal article" date="2005" name="Nature">
        <title>The map-based sequence of the rice genome.</title>
        <authorList>
            <consortium name="International rice genome sequencing project (IRGSP)"/>
            <person name="Matsumoto T."/>
            <person name="Wu J."/>
            <person name="Kanamori H."/>
            <person name="Katayose Y."/>
            <person name="Fujisawa M."/>
            <person name="Namiki N."/>
            <person name="Mizuno H."/>
            <person name="Yamamoto K."/>
            <person name="Antonio B.A."/>
            <person name="Baba T."/>
            <person name="Sakata K."/>
            <person name="Nagamura Y."/>
            <person name="Aoki H."/>
            <person name="Arikawa K."/>
            <person name="Arita K."/>
            <person name="Bito T."/>
            <person name="Chiden Y."/>
            <person name="Fujitsuka N."/>
            <person name="Fukunaka R."/>
            <person name="Hamada M."/>
            <person name="Harada C."/>
            <person name="Hayashi A."/>
            <person name="Hijishita S."/>
            <person name="Honda M."/>
            <person name="Hosokawa S."/>
            <person name="Ichikawa Y."/>
            <person name="Idonuma A."/>
            <person name="Iijima M."/>
            <person name="Ikeda M."/>
            <person name="Ikeno M."/>
            <person name="Ito K."/>
            <person name="Ito S."/>
            <person name="Ito T."/>
            <person name="Ito Y."/>
            <person name="Ito Y."/>
            <person name="Iwabuchi A."/>
            <person name="Kamiya K."/>
            <person name="Karasawa W."/>
            <person name="Kurita K."/>
            <person name="Katagiri S."/>
            <person name="Kikuta A."/>
            <person name="Kobayashi H."/>
            <person name="Kobayashi N."/>
            <person name="Machita K."/>
            <person name="Maehara T."/>
            <person name="Masukawa M."/>
            <person name="Mizubayashi T."/>
            <person name="Mukai Y."/>
            <person name="Nagasaki H."/>
            <person name="Nagata Y."/>
            <person name="Naito S."/>
            <person name="Nakashima M."/>
            <person name="Nakama Y."/>
            <person name="Nakamichi Y."/>
            <person name="Nakamura M."/>
            <person name="Meguro A."/>
            <person name="Negishi M."/>
            <person name="Ohta I."/>
            <person name="Ohta T."/>
            <person name="Okamoto M."/>
            <person name="Ono N."/>
            <person name="Saji S."/>
            <person name="Sakaguchi M."/>
            <person name="Sakai K."/>
            <person name="Shibata M."/>
            <person name="Shimokawa T."/>
            <person name="Song J."/>
            <person name="Takazaki Y."/>
            <person name="Terasawa K."/>
            <person name="Tsugane M."/>
            <person name="Tsuji K."/>
            <person name="Ueda S."/>
            <person name="Waki K."/>
            <person name="Yamagata H."/>
            <person name="Yamamoto M."/>
            <person name="Yamamoto S."/>
            <person name="Yamane H."/>
            <person name="Yoshiki S."/>
            <person name="Yoshihara R."/>
            <person name="Yukawa K."/>
            <person name="Zhong H."/>
            <person name="Yano M."/>
            <person name="Yuan Q."/>
            <person name="Ouyang S."/>
            <person name="Liu J."/>
            <person name="Jones K.M."/>
            <person name="Gansberger K."/>
            <person name="Moffat K."/>
            <person name="Hill J."/>
            <person name="Bera J."/>
            <person name="Fadrosh D."/>
            <person name="Jin S."/>
            <person name="Johri S."/>
            <person name="Kim M."/>
            <person name="Overton L."/>
            <person name="Reardon M."/>
            <person name="Tsitrin T."/>
            <person name="Vuong H."/>
            <person name="Weaver B."/>
            <person name="Ciecko A."/>
            <person name="Tallon L."/>
            <person name="Jackson J."/>
            <person name="Pai G."/>
            <person name="Aken S.V."/>
            <person name="Utterback T."/>
            <person name="Reidmuller S."/>
            <person name="Feldblyum T."/>
            <person name="Hsiao J."/>
            <person name="Zismann V."/>
            <person name="Iobst S."/>
            <person name="de Vazeille A.R."/>
            <person name="Buell C.R."/>
            <person name="Ying K."/>
            <person name="Li Y."/>
            <person name="Lu T."/>
            <person name="Huang Y."/>
            <person name="Zhao Q."/>
            <person name="Feng Q."/>
            <person name="Zhang L."/>
            <person name="Zhu J."/>
            <person name="Weng Q."/>
            <person name="Mu J."/>
            <person name="Lu Y."/>
            <person name="Fan D."/>
            <person name="Liu Y."/>
            <person name="Guan J."/>
            <person name="Zhang Y."/>
            <person name="Yu S."/>
            <person name="Liu X."/>
            <person name="Zhang Y."/>
            <person name="Hong G."/>
            <person name="Han B."/>
            <person name="Choisne N."/>
            <person name="Demange N."/>
            <person name="Orjeda G."/>
            <person name="Samain S."/>
            <person name="Cattolico L."/>
            <person name="Pelletier E."/>
            <person name="Couloux A."/>
            <person name="Segurens B."/>
            <person name="Wincker P."/>
            <person name="D'Hont A."/>
            <person name="Scarpelli C."/>
            <person name="Weissenbach J."/>
            <person name="Salanoubat M."/>
            <person name="Quetier F."/>
            <person name="Yu Y."/>
            <person name="Kim H.R."/>
            <person name="Rambo T."/>
            <person name="Currie J."/>
            <person name="Collura K."/>
            <person name="Luo M."/>
            <person name="Yang T."/>
            <person name="Ammiraju J.S.S."/>
            <person name="Engler F."/>
            <person name="Soderlund C."/>
            <person name="Wing R.A."/>
            <person name="Palmer L.E."/>
            <person name="de la Bastide M."/>
            <person name="Spiegel L."/>
            <person name="Nascimento L."/>
            <person name="Zutavern T."/>
            <person name="O'Shaughnessy A."/>
            <person name="Dike S."/>
            <person name="Dedhia N."/>
            <person name="Preston R."/>
            <person name="Balija V."/>
            <person name="McCombie W.R."/>
            <person name="Chow T."/>
            <person name="Chen H."/>
            <person name="Chung M."/>
            <person name="Chen C."/>
            <person name="Shaw J."/>
            <person name="Wu H."/>
            <person name="Hsiao K."/>
            <person name="Chao Y."/>
            <person name="Chu M."/>
            <person name="Cheng C."/>
            <person name="Hour A."/>
            <person name="Lee P."/>
            <person name="Lin S."/>
            <person name="Lin Y."/>
            <person name="Liou J."/>
            <person name="Liu S."/>
            <person name="Hsing Y."/>
            <person name="Raghuvanshi S."/>
            <person name="Mohanty A."/>
            <person name="Bharti A.K."/>
            <person name="Gaur A."/>
            <person name="Gupta V."/>
            <person name="Kumar D."/>
            <person name="Ravi V."/>
            <person name="Vij S."/>
            <person name="Kapur A."/>
            <person name="Khurana P."/>
            <person name="Khurana P."/>
            <person name="Khurana J.P."/>
            <person name="Tyagi A.K."/>
            <person name="Gaikwad K."/>
            <person name="Singh A."/>
            <person name="Dalal V."/>
            <person name="Srivastava S."/>
            <person name="Dixit A."/>
            <person name="Pal A.K."/>
            <person name="Ghazi I.A."/>
            <person name="Yadav M."/>
            <person name="Pandit A."/>
            <person name="Bhargava A."/>
            <person name="Sureshbabu K."/>
            <person name="Batra K."/>
            <person name="Sharma T.R."/>
            <person name="Mohapatra T."/>
            <person name="Singh N.K."/>
            <person name="Messing J."/>
            <person name="Nelson A.B."/>
            <person name="Fuks G."/>
            <person name="Kavchok S."/>
            <person name="Keizer G."/>
            <person name="Linton E."/>
            <person name="Llaca V."/>
            <person name="Song R."/>
            <person name="Tanyolac B."/>
            <person name="Young S."/>
            <person name="Ho-Il K."/>
            <person name="Hahn J.H."/>
            <person name="Sangsakoo G."/>
            <person name="Vanavichit A."/>
            <person name="de Mattos Luiz.A.T."/>
            <person name="Zimmer P.D."/>
            <person name="Malone G."/>
            <person name="Dellagostin O."/>
            <person name="de Oliveira A.C."/>
            <person name="Bevan M."/>
            <person name="Bancroft I."/>
            <person name="Minx P."/>
            <person name="Cordum H."/>
            <person name="Wilson R."/>
            <person name="Cheng Z."/>
            <person name="Jin W."/>
            <person name="Jiang J."/>
            <person name="Leong S.A."/>
            <person name="Iwama H."/>
            <person name="Gojobori T."/>
            <person name="Itoh T."/>
            <person name="Niimura Y."/>
            <person name="Fujii Y."/>
            <person name="Habara T."/>
            <person name="Sakai H."/>
            <person name="Sato Y."/>
            <person name="Wilson G."/>
            <person name="Kumar K."/>
            <person name="McCouch S."/>
            <person name="Juretic N."/>
            <person name="Hoen D."/>
            <person name="Wright S."/>
            <person name="Bruskiewich R."/>
            <person name="Bureau T."/>
            <person name="Miyao A."/>
            <person name="Hirochika H."/>
            <person name="Nishikawa T."/>
            <person name="Kadowaki K."/>
            <person name="Sugiura M."/>
            <person name="Burr B."/>
            <person name="Sasaki T."/>
        </authorList>
    </citation>
    <scope>NUCLEOTIDE SEQUENCE [LARGE SCALE GENOMIC DNA]</scope>
    <source>
        <strain evidence="2">cv. Nipponbare</strain>
    </source>
</reference>
<reference evidence="1 2" key="2">
    <citation type="journal article" date="2013" name="Plant Cell Physiol.">
        <title>Rice Annotation Project Database (RAP-DB): an integrative and interactive database for rice genomics.</title>
        <authorList>
            <person name="Sakai H."/>
            <person name="Lee S.S."/>
            <person name="Tanaka T."/>
            <person name="Numa H."/>
            <person name="Kim J."/>
            <person name="Kawahara Y."/>
            <person name="Wakimoto H."/>
            <person name="Yang C.C."/>
            <person name="Iwamoto M."/>
            <person name="Abe T."/>
            <person name="Yamada Y."/>
            <person name="Muto A."/>
            <person name="Inokuchi H."/>
            <person name="Ikemura T."/>
            <person name="Matsumoto T."/>
            <person name="Sasaki T."/>
            <person name="Itoh T."/>
        </authorList>
    </citation>
    <scope>NUCLEOTIDE SEQUENCE [LARGE SCALE GENOMIC DNA]</scope>
    <source>
        <strain evidence="2">cv. Nipponbare</strain>
    </source>
</reference>
<dbReference type="InParanoid" id="A0A0P0UXM3"/>
<reference evidence="1 2" key="3">
    <citation type="journal article" date="2013" name="Rice">
        <title>Improvement of the Oryza sativa Nipponbare reference genome using next generation sequence and optical map data.</title>
        <authorList>
            <person name="Kawahara Y."/>
            <person name="de la Bastide M."/>
            <person name="Hamilton J.P."/>
            <person name="Kanamori H."/>
            <person name="McCombie W.R."/>
            <person name="Ouyang S."/>
            <person name="Schwartz D.C."/>
            <person name="Tanaka T."/>
            <person name="Wu J."/>
            <person name="Zhou S."/>
            <person name="Childs K.L."/>
            <person name="Davidson R.M."/>
            <person name="Lin H."/>
            <person name="Quesada-Ocampo L."/>
            <person name="Vaillancourt B."/>
            <person name="Sakai H."/>
            <person name="Lee S.S."/>
            <person name="Kim J."/>
            <person name="Numa H."/>
            <person name="Itoh T."/>
            <person name="Buell C.R."/>
            <person name="Matsumoto T."/>
        </authorList>
    </citation>
    <scope>NUCLEOTIDE SEQUENCE [LARGE SCALE GENOMIC DNA]</scope>
    <source>
        <strain evidence="2">cv. Nipponbare</strain>
    </source>
</reference>
<feature type="non-terminal residue" evidence="1">
    <location>
        <position position="76"/>
    </location>
</feature>
<keyword evidence="2" id="KW-1185">Reference proteome</keyword>
<evidence type="ECO:0000313" key="2">
    <source>
        <dbReference type="Proteomes" id="UP000059680"/>
    </source>
</evidence>
<proteinExistence type="predicted"/>
<sequence>MNWTNSWYLVGRGLEGEEAEGAVEHGQVDPHADLHTLEAVAHRRGDHPAGLDFFFFFSGSGGCSSSLAARRFHRHF</sequence>
<dbReference type="Proteomes" id="UP000059680">
    <property type="component" value="Chromosome 1"/>
</dbReference>
<dbReference type="PaxDb" id="39947-A0A0P0UXM3"/>
<protein>
    <submittedName>
        <fullName evidence="1">Os01g0122367 protein</fullName>
    </submittedName>
</protein>
<evidence type="ECO:0000313" key="1">
    <source>
        <dbReference type="EMBL" id="BAS70146.1"/>
    </source>
</evidence>
<dbReference type="AlphaFoldDB" id="A0A0P0UXM3"/>
<dbReference type="EMBL" id="AP014957">
    <property type="protein sequence ID" value="BAS70146.1"/>
    <property type="molecule type" value="Genomic_DNA"/>
</dbReference>
<accession>A0A0P0UXM3</accession>
<name>A0A0P0UXM3_ORYSJ</name>
<dbReference type="Gramene" id="Os01t0122367-00">
    <property type="protein sequence ID" value="Os01t0122367-00"/>
    <property type="gene ID" value="Os01g0122367"/>
</dbReference>
<gene>
    <name evidence="1" type="ordered locus">Os01g0122367</name>
    <name evidence="1" type="ORF">OSNPB_010122367</name>
</gene>